<dbReference type="OrthoDB" id="9782395at2"/>
<gene>
    <name evidence="3" type="ORF">GA0070617_5031</name>
</gene>
<accession>A0A1C6V972</accession>
<dbReference type="Proteomes" id="UP000198937">
    <property type="component" value="Unassembled WGS sequence"/>
</dbReference>
<dbReference type="AlphaFoldDB" id="A0A1C6V972"/>
<reference evidence="3 4" key="1">
    <citation type="submission" date="2016-06" db="EMBL/GenBank/DDBJ databases">
        <authorList>
            <person name="Kjaerup R.B."/>
            <person name="Dalgaard T.S."/>
            <person name="Juul-Madsen H.R."/>
        </authorList>
    </citation>
    <scope>NUCLEOTIDE SEQUENCE [LARGE SCALE GENOMIC DNA]</scope>
    <source>
        <strain evidence="3 4">DSM 45577</strain>
    </source>
</reference>
<feature type="domain" description="DUF218" evidence="2">
    <location>
        <begin position="71"/>
        <end position="188"/>
    </location>
</feature>
<dbReference type="PANTHER" id="PTHR30336:SF6">
    <property type="entry name" value="INTEGRAL MEMBRANE PROTEIN"/>
    <property type="match status" value="1"/>
</dbReference>
<keyword evidence="4" id="KW-1185">Reference proteome</keyword>
<organism evidence="3 4">
    <name type="scientific">Micromonospora yangpuensis</name>
    <dbReference type="NCBI Taxonomy" id="683228"/>
    <lineage>
        <taxon>Bacteria</taxon>
        <taxon>Bacillati</taxon>
        <taxon>Actinomycetota</taxon>
        <taxon>Actinomycetes</taxon>
        <taxon>Micromonosporales</taxon>
        <taxon>Micromonosporaceae</taxon>
        <taxon>Micromonospora</taxon>
    </lineage>
</organism>
<dbReference type="RefSeq" id="WP_091443478.1">
    <property type="nucleotide sequence ID" value="NZ_BMMJ01000012.1"/>
</dbReference>
<dbReference type="PANTHER" id="PTHR30336">
    <property type="entry name" value="INNER MEMBRANE PROTEIN, PROBABLE PERMEASE"/>
    <property type="match status" value="1"/>
</dbReference>
<dbReference type="GO" id="GO:0005886">
    <property type="term" value="C:plasma membrane"/>
    <property type="evidence" value="ECO:0007669"/>
    <property type="project" value="TreeGrafter"/>
</dbReference>
<dbReference type="Pfam" id="PF02698">
    <property type="entry name" value="DUF218"/>
    <property type="match status" value="1"/>
</dbReference>
<evidence type="ECO:0000313" key="3">
    <source>
        <dbReference type="EMBL" id="SCL62826.1"/>
    </source>
</evidence>
<dbReference type="InterPro" id="IPR003848">
    <property type="entry name" value="DUF218"/>
</dbReference>
<protein>
    <submittedName>
        <fullName evidence="3">Protein SanA, affects membrane permeability for vancomycin</fullName>
    </submittedName>
</protein>
<name>A0A1C6V972_9ACTN</name>
<evidence type="ECO:0000256" key="1">
    <source>
        <dbReference type="SAM" id="MobiDB-lite"/>
    </source>
</evidence>
<dbReference type="InterPro" id="IPR051599">
    <property type="entry name" value="Cell_Envelope_Assoc"/>
</dbReference>
<feature type="region of interest" description="Disordered" evidence="1">
    <location>
        <begin position="224"/>
        <end position="243"/>
    </location>
</feature>
<dbReference type="EMBL" id="FMIA01000002">
    <property type="protein sequence ID" value="SCL62826.1"/>
    <property type="molecule type" value="Genomic_DNA"/>
</dbReference>
<sequence length="243" mass="26431">MRKWISRTWSGAWTFWRSDGHPVRRRLLRAGLALALAAGLGVGAVVASTGWIRTGADGHLYAEHDVPEAPVALVLGTRVYPDGTPSPFLAGRLAVAQRLLETGKVQAILVSGDNMNHDYNEPEAMRRWLVEQGVPAEKVVLDYAGYDTYDSCARAKRIFGVQQATVVTQTFHLPRAVTVCRRLGIDAVGVGDTSARAYERTWRISSSREYGAALKAAVDVLSGRDPSRLGPSESTLDDALRTS</sequence>
<dbReference type="CDD" id="cd06259">
    <property type="entry name" value="YdcF-like"/>
    <property type="match status" value="1"/>
</dbReference>
<evidence type="ECO:0000313" key="4">
    <source>
        <dbReference type="Proteomes" id="UP000198937"/>
    </source>
</evidence>
<proteinExistence type="predicted"/>
<evidence type="ECO:0000259" key="2">
    <source>
        <dbReference type="Pfam" id="PF02698"/>
    </source>
</evidence>